<keyword evidence="1" id="KW-0137">Centromere</keyword>
<keyword evidence="1" id="KW-0498">Mitosis</keyword>
<dbReference type="Proteomes" id="UP001153069">
    <property type="component" value="Unassembled WGS sequence"/>
</dbReference>
<keyword evidence="1" id="KW-0539">Nucleus</keyword>
<keyword evidence="1" id="KW-0132">Cell division</keyword>
<comment type="similarity">
    <text evidence="1">Belongs to the SPC24 family.</text>
</comment>
<dbReference type="GO" id="GO:0000776">
    <property type="term" value="C:kinetochore"/>
    <property type="evidence" value="ECO:0007669"/>
    <property type="project" value="UniProtKB-KW"/>
</dbReference>
<evidence type="ECO:0000256" key="2">
    <source>
        <dbReference type="SAM" id="Coils"/>
    </source>
</evidence>
<name>A0A9N8HW29_9STRA</name>
<protein>
    <recommendedName>
        <fullName evidence="1">Kinetochore protein Spc24</fullName>
    </recommendedName>
</protein>
<evidence type="ECO:0000256" key="1">
    <source>
        <dbReference type="RuleBase" id="RU368011"/>
    </source>
</evidence>
<keyword evidence="4" id="KW-1185">Reference proteome</keyword>
<reference evidence="3" key="1">
    <citation type="submission" date="2020-06" db="EMBL/GenBank/DDBJ databases">
        <authorList>
            <consortium name="Plant Systems Biology data submission"/>
        </authorList>
    </citation>
    <scope>NUCLEOTIDE SEQUENCE</scope>
    <source>
        <strain evidence="3">D6</strain>
    </source>
</reference>
<evidence type="ECO:0000313" key="4">
    <source>
        <dbReference type="Proteomes" id="UP001153069"/>
    </source>
</evidence>
<organism evidence="3 4">
    <name type="scientific">Seminavis robusta</name>
    <dbReference type="NCBI Taxonomy" id="568900"/>
    <lineage>
        <taxon>Eukaryota</taxon>
        <taxon>Sar</taxon>
        <taxon>Stramenopiles</taxon>
        <taxon>Ochrophyta</taxon>
        <taxon>Bacillariophyta</taxon>
        <taxon>Bacillariophyceae</taxon>
        <taxon>Bacillariophycidae</taxon>
        <taxon>Naviculales</taxon>
        <taxon>Naviculaceae</taxon>
        <taxon>Seminavis</taxon>
    </lineage>
</organism>
<dbReference type="Pfam" id="PF08286">
    <property type="entry name" value="Spc24"/>
    <property type="match status" value="1"/>
</dbReference>
<keyword evidence="2" id="KW-0175">Coiled coil</keyword>
<gene>
    <name evidence="3" type="ORF">SEMRO_1908_G304740.1</name>
</gene>
<dbReference type="InterPro" id="IPR013252">
    <property type="entry name" value="Ndc80_Spc24"/>
</dbReference>
<dbReference type="OrthoDB" id="49185at2759"/>
<comment type="function">
    <text evidence="1">Acts as a component of the essential kinetochore-associated NDC80 complex, which is required for chromosome segregation and spindle checkpoint activity.</text>
</comment>
<dbReference type="AlphaFoldDB" id="A0A9N8HW29"/>
<dbReference type="GO" id="GO:0051301">
    <property type="term" value="P:cell division"/>
    <property type="evidence" value="ECO:0007669"/>
    <property type="project" value="UniProtKB-UniRule"/>
</dbReference>
<dbReference type="Gene3D" id="3.30.160.570">
    <property type="entry name" value="Ncd80 complex, Spc24 subunit"/>
    <property type="match status" value="1"/>
</dbReference>
<evidence type="ECO:0000313" key="3">
    <source>
        <dbReference type="EMBL" id="CAB9526900.1"/>
    </source>
</evidence>
<comment type="caution">
    <text evidence="3">The sequence shown here is derived from an EMBL/GenBank/DDBJ whole genome shotgun (WGS) entry which is preliminary data.</text>
</comment>
<feature type="coiled-coil region" evidence="2">
    <location>
        <begin position="109"/>
        <end position="164"/>
    </location>
</feature>
<dbReference type="EMBL" id="CAICTM010001906">
    <property type="protein sequence ID" value="CAB9526900.1"/>
    <property type="molecule type" value="Genomic_DNA"/>
</dbReference>
<comment type="subunit">
    <text evidence="1">Component of the NDC80 complex.</text>
</comment>
<keyword evidence="1" id="KW-0131">Cell cycle</keyword>
<accession>A0A9N8HW29</accession>
<proteinExistence type="inferred from homology"/>
<sequence length="250" mass="28357">MGKRRGDDVLVASVPAVVTETIFTAAMSPSPSSRPAGANNHSPPSWIDSASFDHKLMVVRENLKLDVSSMDDFLAEVEHCQGKMHDFQRKQEDIKASSQSIQDRLMEKIQQEEAKCQVESANVETMEKELQEIAQERDSIANDIADLNRMRDDLTQRIAMAVEEASQQVEDINMVDEARKNQVPRLKHQISLYADTTGIKWDFEDDKRLEGHVSISSKQVVRSFSIDPQDHTKFEIANKLWGIMDTSQRL</sequence>
<keyword evidence="1" id="KW-0995">Kinetochore</keyword>
<dbReference type="GO" id="GO:0005634">
    <property type="term" value="C:nucleus"/>
    <property type="evidence" value="ECO:0007669"/>
    <property type="project" value="UniProtKB-SubCell"/>
</dbReference>
<keyword evidence="1" id="KW-0158">Chromosome</keyword>
<comment type="subcellular location">
    <subcellularLocation>
        <location evidence="1">Nucleus</location>
    </subcellularLocation>
    <subcellularLocation>
        <location evidence="1">Chromosome</location>
        <location evidence="1">Centromere</location>
        <location evidence="1">Kinetochore</location>
    </subcellularLocation>
</comment>